<dbReference type="InterPro" id="IPR036462">
    <property type="entry name" value="Fumarylacetoacetase_N_sf"/>
</dbReference>
<reference evidence="15" key="1">
    <citation type="journal article" date="2019" name="Int. J. Syst. Evol. Microbiol.">
        <title>The Global Catalogue of Microorganisms (GCM) 10K type strain sequencing project: providing services to taxonomists for standard genome sequencing and annotation.</title>
        <authorList>
            <consortium name="The Broad Institute Genomics Platform"/>
            <consortium name="The Broad Institute Genome Sequencing Center for Infectious Disease"/>
            <person name="Wu L."/>
            <person name="Ma J."/>
        </authorList>
    </citation>
    <scope>NUCLEOTIDE SEQUENCE [LARGE SCALE GENOMIC DNA]</scope>
    <source>
        <strain evidence="15">JCM 9371</strain>
    </source>
</reference>
<dbReference type="PANTHER" id="PTHR43069">
    <property type="entry name" value="FUMARYLACETOACETASE"/>
    <property type="match status" value="1"/>
</dbReference>
<dbReference type="InterPro" id="IPR036663">
    <property type="entry name" value="Fumarylacetoacetase_C_sf"/>
</dbReference>
<dbReference type="InterPro" id="IPR015377">
    <property type="entry name" value="Fumarylacetoacetase_N"/>
</dbReference>
<feature type="domain" description="Fumarylacetoacetase-like C-terminal" evidence="12">
    <location>
        <begin position="135"/>
        <end position="408"/>
    </location>
</feature>
<dbReference type="RefSeq" id="WP_131755820.1">
    <property type="nucleotide sequence ID" value="NZ_CAACUY010000009.1"/>
</dbReference>
<feature type="region of interest" description="Disordered" evidence="11">
    <location>
        <begin position="1"/>
        <end position="20"/>
    </location>
</feature>
<evidence type="ECO:0000256" key="10">
    <source>
        <dbReference type="ARBA" id="ARBA00023232"/>
    </source>
</evidence>
<dbReference type="PANTHER" id="PTHR43069:SF2">
    <property type="entry name" value="FUMARYLACETOACETASE"/>
    <property type="match status" value="1"/>
</dbReference>
<accession>A0ABW2Y113</accession>
<keyword evidence="8" id="KW-0460">Magnesium</keyword>
<comment type="caution">
    <text evidence="14">The sequence shown here is derived from an EMBL/GenBank/DDBJ whole genome shotgun (WGS) entry which is preliminary data.</text>
</comment>
<dbReference type="SUPFAM" id="SSF56529">
    <property type="entry name" value="FAH"/>
    <property type="match status" value="1"/>
</dbReference>
<evidence type="ECO:0000256" key="7">
    <source>
        <dbReference type="ARBA" id="ARBA00022837"/>
    </source>
</evidence>
<dbReference type="InterPro" id="IPR011234">
    <property type="entry name" value="Fumarylacetoacetase-like_C"/>
</dbReference>
<dbReference type="EMBL" id="JBHTGP010000031">
    <property type="protein sequence ID" value="MFD0691448.1"/>
    <property type="molecule type" value="Genomic_DNA"/>
</dbReference>
<evidence type="ECO:0000256" key="3">
    <source>
        <dbReference type="ARBA" id="ARBA00004782"/>
    </source>
</evidence>
<comment type="cofactor">
    <cofactor evidence="2">
        <name>Mg(2+)</name>
        <dbReference type="ChEBI" id="CHEBI:18420"/>
    </cofactor>
</comment>
<dbReference type="Proteomes" id="UP001597063">
    <property type="component" value="Unassembled WGS sequence"/>
</dbReference>
<keyword evidence="6 14" id="KW-0378">Hydrolase</keyword>
<evidence type="ECO:0000256" key="5">
    <source>
        <dbReference type="ARBA" id="ARBA00022723"/>
    </source>
</evidence>
<sequence length="422" mass="44800">MTTDSDGAGSGGAAERPRGDAAWLEVDEDGGFGVENLPYGVFSRSGELPRVGVAIGGYVLDLAGLAAAGLVEDRRWFASGSLNAFMVAGRAAWRANRARLVDLLTDGSARPEVEPHLIPLADVELLRPIEVADYVDFYSSEHHATNVGRIFRPDGNPLAPNWKRLPVAYHGRSGTVYPSGTPIIRPSGQRRAPGEEEPSFGPSLRLDVEAEVGFVAGVPSSAGRGVPTSAFRDHVFGFVLVNDWSARDVQALESLPLGPFLSKSFATSISPWVVPLAALEPARVAPPAQFPEPAPYLRCDEPWGLDLHLEVLINGQVAARPPFASMYWTAPQQLAHATVNGAPLRTGDLFASGTVSGPEREQRGCLLELTWNGQDPVELADGTKRAFLEDGDTVTIRGKAPGASGSVISLGEVTGTVHPPLP</sequence>
<feature type="domain" description="Fumarylacetoacetase N-terminal" evidence="13">
    <location>
        <begin position="35"/>
        <end position="126"/>
    </location>
</feature>
<dbReference type="Pfam" id="PF09298">
    <property type="entry name" value="FAA_hydrolase_N"/>
    <property type="match status" value="1"/>
</dbReference>
<dbReference type="NCBIfam" id="TIGR01266">
    <property type="entry name" value="fum_ac_acetase"/>
    <property type="match status" value="1"/>
</dbReference>
<evidence type="ECO:0000259" key="13">
    <source>
        <dbReference type="Pfam" id="PF09298"/>
    </source>
</evidence>
<evidence type="ECO:0000313" key="15">
    <source>
        <dbReference type="Proteomes" id="UP001597063"/>
    </source>
</evidence>
<evidence type="ECO:0000313" key="14">
    <source>
        <dbReference type="EMBL" id="MFD0691448.1"/>
    </source>
</evidence>
<protein>
    <recommendedName>
        <fullName evidence="4">fumarylacetoacetase</fullName>
        <ecNumber evidence="4">3.7.1.2</ecNumber>
    </recommendedName>
</protein>
<evidence type="ECO:0000256" key="6">
    <source>
        <dbReference type="ARBA" id="ARBA00022801"/>
    </source>
</evidence>
<keyword evidence="5" id="KW-0479">Metal-binding</keyword>
<evidence type="ECO:0000259" key="12">
    <source>
        <dbReference type="Pfam" id="PF01557"/>
    </source>
</evidence>
<evidence type="ECO:0000256" key="1">
    <source>
        <dbReference type="ARBA" id="ARBA00001913"/>
    </source>
</evidence>
<dbReference type="SUPFAM" id="SSF63433">
    <property type="entry name" value="Fumarylacetoacetate hydrolase, FAH, N-terminal domain"/>
    <property type="match status" value="1"/>
</dbReference>
<proteinExistence type="predicted"/>
<keyword evidence="9" id="KW-0828">Tyrosine catabolism</keyword>
<organism evidence="14 15">
    <name type="scientific">Actinomadura fibrosa</name>
    <dbReference type="NCBI Taxonomy" id="111802"/>
    <lineage>
        <taxon>Bacteria</taxon>
        <taxon>Bacillati</taxon>
        <taxon>Actinomycetota</taxon>
        <taxon>Actinomycetes</taxon>
        <taxon>Streptosporangiales</taxon>
        <taxon>Thermomonosporaceae</taxon>
        <taxon>Actinomadura</taxon>
    </lineage>
</organism>
<evidence type="ECO:0000256" key="9">
    <source>
        <dbReference type="ARBA" id="ARBA00022878"/>
    </source>
</evidence>
<feature type="region of interest" description="Disordered" evidence="11">
    <location>
        <begin position="180"/>
        <end position="202"/>
    </location>
</feature>
<comment type="pathway">
    <text evidence="3">Amino-acid degradation; L-phenylalanine degradation; acetoacetate and fumarate from L-phenylalanine: step 6/6.</text>
</comment>
<keyword evidence="15" id="KW-1185">Reference proteome</keyword>
<name>A0ABW2Y113_9ACTN</name>
<dbReference type="EC" id="3.7.1.2" evidence="4"/>
<dbReference type="InterPro" id="IPR005959">
    <property type="entry name" value="Fumarylacetoacetase"/>
</dbReference>
<keyword evidence="7" id="KW-0106">Calcium</keyword>
<evidence type="ECO:0000256" key="4">
    <source>
        <dbReference type="ARBA" id="ARBA00012094"/>
    </source>
</evidence>
<keyword evidence="10" id="KW-0585">Phenylalanine catabolism</keyword>
<comment type="cofactor">
    <cofactor evidence="1">
        <name>Ca(2+)</name>
        <dbReference type="ChEBI" id="CHEBI:29108"/>
    </cofactor>
</comment>
<dbReference type="Gene3D" id="3.90.850.10">
    <property type="entry name" value="Fumarylacetoacetase-like, C-terminal domain"/>
    <property type="match status" value="1"/>
</dbReference>
<dbReference type="Pfam" id="PF01557">
    <property type="entry name" value="FAA_hydrolase"/>
    <property type="match status" value="1"/>
</dbReference>
<dbReference type="Gene3D" id="2.30.30.230">
    <property type="entry name" value="Fumarylacetoacetase, N-terminal domain"/>
    <property type="match status" value="1"/>
</dbReference>
<gene>
    <name evidence="14" type="primary">fahA</name>
    <name evidence="14" type="ORF">ACFQZM_43650</name>
</gene>
<dbReference type="GO" id="GO:0004334">
    <property type="term" value="F:fumarylacetoacetase activity"/>
    <property type="evidence" value="ECO:0007669"/>
    <property type="project" value="UniProtKB-EC"/>
</dbReference>
<evidence type="ECO:0000256" key="2">
    <source>
        <dbReference type="ARBA" id="ARBA00001946"/>
    </source>
</evidence>
<evidence type="ECO:0000256" key="8">
    <source>
        <dbReference type="ARBA" id="ARBA00022842"/>
    </source>
</evidence>
<evidence type="ECO:0000256" key="11">
    <source>
        <dbReference type="SAM" id="MobiDB-lite"/>
    </source>
</evidence>